<dbReference type="HOGENOM" id="CLU_1098002_0_0_11"/>
<reference evidence="1 2" key="1">
    <citation type="journal article" date="2012" name="J. Bacteriol.">
        <title>Genome sequence of the bacterium Streptomyces davawensis JCM 4913 and heterologous production of the unique antibiotic roseoflavin.</title>
        <authorList>
            <person name="Jankowitsch F."/>
            <person name="Schwarz J."/>
            <person name="Ruckert C."/>
            <person name="Gust B."/>
            <person name="Szczepanowski R."/>
            <person name="Blom J."/>
            <person name="Pelzer S."/>
            <person name="Kalinowski J."/>
            <person name="Mack M."/>
        </authorList>
    </citation>
    <scope>NUCLEOTIDE SEQUENCE [LARGE SCALE GENOMIC DNA]</scope>
    <source>
        <strain evidence="2">DSM 101723 / JCM 4913 / KCC S-0913 / 768</strain>
    </source>
</reference>
<gene>
    <name evidence="1" type="ORF">BN159_0178</name>
</gene>
<evidence type="ECO:0000313" key="1">
    <source>
        <dbReference type="EMBL" id="CCK24557.1"/>
    </source>
</evidence>
<dbReference type="KEGG" id="sdv:BN159_0178"/>
<dbReference type="eggNOG" id="ENOG503370G">
    <property type="taxonomic scope" value="Bacteria"/>
</dbReference>
<dbReference type="AlphaFoldDB" id="K4QUK8"/>
<dbReference type="PATRIC" id="fig|1214101.3.peg.174"/>
<sequence length="253" mass="27400">MTLPAPDSEVFSCDVYISEEERAVVNGDLVPEAEDVPVHEAVLNLLHDYARERNTVVRAAVNDRSSAESFLLDVLPDGSSRLSTPSDDLLAPTASPAPHDAALPPALADRVTTIQRQARADRFDQALLLATALREYLTGRHEAAHPYALEARALEAYLAHLCGIPRQATLLALAVARVRCQHADPRAADDVARATAAWSLLEDEQPVLAHGTELLNMWQRLGDQGLLPDAHAPLVRYVAGRMHTPRAGAAQTP</sequence>
<accession>K4QUK8</accession>
<dbReference type="EMBL" id="HE971709">
    <property type="protein sequence ID" value="CCK24557.1"/>
    <property type="molecule type" value="Genomic_DNA"/>
</dbReference>
<name>K4QUK8_STRDJ</name>
<organism evidence="1 2">
    <name type="scientific">Streptomyces davaonensis (strain DSM 101723 / JCM 4913 / KCC S-0913 / 768)</name>
    <dbReference type="NCBI Taxonomy" id="1214101"/>
    <lineage>
        <taxon>Bacteria</taxon>
        <taxon>Bacillati</taxon>
        <taxon>Actinomycetota</taxon>
        <taxon>Actinomycetes</taxon>
        <taxon>Kitasatosporales</taxon>
        <taxon>Streptomycetaceae</taxon>
        <taxon>Streptomyces</taxon>
    </lineage>
</organism>
<protein>
    <submittedName>
        <fullName evidence="1">Uncharacterized protein</fullName>
    </submittedName>
</protein>
<dbReference type="RefSeq" id="WP_015654962.1">
    <property type="nucleotide sequence ID" value="NC_020504.1"/>
</dbReference>
<dbReference type="OrthoDB" id="3444343at2"/>
<evidence type="ECO:0000313" key="2">
    <source>
        <dbReference type="Proteomes" id="UP000008043"/>
    </source>
</evidence>
<proteinExistence type="predicted"/>
<dbReference type="STRING" id="1214101.BN159_0178"/>
<keyword evidence="2" id="KW-1185">Reference proteome</keyword>
<dbReference type="Proteomes" id="UP000008043">
    <property type="component" value="Chromosome"/>
</dbReference>